<accession>A0ACC0YH92</accession>
<proteinExistence type="predicted"/>
<gene>
    <name evidence="1" type="ORF">Pint_23384</name>
</gene>
<organism evidence="1 2">
    <name type="scientific">Pistacia integerrima</name>
    <dbReference type="NCBI Taxonomy" id="434235"/>
    <lineage>
        <taxon>Eukaryota</taxon>
        <taxon>Viridiplantae</taxon>
        <taxon>Streptophyta</taxon>
        <taxon>Embryophyta</taxon>
        <taxon>Tracheophyta</taxon>
        <taxon>Spermatophyta</taxon>
        <taxon>Magnoliopsida</taxon>
        <taxon>eudicotyledons</taxon>
        <taxon>Gunneridae</taxon>
        <taxon>Pentapetalae</taxon>
        <taxon>rosids</taxon>
        <taxon>malvids</taxon>
        <taxon>Sapindales</taxon>
        <taxon>Anacardiaceae</taxon>
        <taxon>Pistacia</taxon>
    </lineage>
</organism>
<evidence type="ECO:0000313" key="2">
    <source>
        <dbReference type="Proteomes" id="UP001163603"/>
    </source>
</evidence>
<dbReference type="EMBL" id="CM047741">
    <property type="protein sequence ID" value="KAJ0037327.1"/>
    <property type="molecule type" value="Genomic_DNA"/>
</dbReference>
<name>A0ACC0YH92_9ROSI</name>
<evidence type="ECO:0000313" key="1">
    <source>
        <dbReference type="EMBL" id="KAJ0037327.1"/>
    </source>
</evidence>
<reference evidence="2" key="1">
    <citation type="journal article" date="2023" name="G3 (Bethesda)">
        <title>Genome assembly and association tests identify interacting loci associated with vigor, precocity, and sex in interspecific pistachio rootstocks.</title>
        <authorList>
            <person name="Palmer W."/>
            <person name="Jacygrad E."/>
            <person name="Sagayaradj S."/>
            <person name="Cavanaugh K."/>
            <person name="Han R."/>
            <person name="Bertier L."/>
            <person name="Beede B."/>
            <person name="Kafkas S."/>
            <person name="Golino D."/>
            <person name="Preece J."/>
            <person name="Michelmore R."/>
        </authorList>
    </citation>
    <scope>NUCLEOTIDE SEQUENCE [LARGE SCALE GENOMIC DNA]</scope>
</reference>
<protein>
    <submittedName>
        <fullName evidence="1">Uncharacterized protein</fullName>
    </submittedName>
</protein>
<dbReference type="Proteomes" id="UP001163603">
    <property type="component" value="Chromosome 6"/>
</dbReference>
<keyword evidence="2" id="KW-1185">Reference proteome</keyword>
<sequence>MLSYIISLITHLRWACEFLFQHSFFSHRTPEVPEIYEEQSMVVRYHRLNSNEGEEECAVCLCKIEGGEEIRELRCDHRFHKVCLDRWVGYKHVTCPLCRDSLASVPSIIEFGMQILTFKKFSSVTSSERESWWLR</sequence>
<comment type="caution">
    <text evidence="1">The sequence shown here is derived from an EMBL/GenBank/DDBJ whole genome shotgun (WGS) entry which is preliminary data.</text>
</comment>